<dbReference type="PANTHER" id="PTHR30383:SF29">
    <property type="entry name" value="SGNH HYDROLASE-TYPE ESTERASE DOMAIN-CONTAINING PROTEIN"/>
    <property type="match status" value="1"/>
</dbReference>
<feature type="chain" id="PRO_5024893658" evidence="1">
    <location>
        <begin position="23"/>
        <end position="361"/>
    </location>
</feature>
<dbReference type="InterPro" id="IPR013830">
    <property type="entry name" value="SGNH_hydro"/>
</dbReference>
<accession>A0A653YT49</accession>
<proteinExistence type="predicted"/>
<keyword evidence="4" id="KW-0378">Hydrolase</keyword>
<gene>
    <name evidence="4" type="ORF">SPHINGO8BC_110284</name>
</gene>
<dbReference type="GO" id="GO:0016788">
    <property type="term" value="F:hydrolase activity, acting on ester bonds"/>
    <property type="evidence" value="ECO:0007669"/>
    <property type="project" value="UniProtKB-ARBA"/>
</dbReference>
<sequence length="361" mass="40005">MHYIKPLLSSISSLLLFYSLQAQENIKYIPASELQIIGKAKKSSPIYERIPNDEKIDLPSAVQKLAKNSAGIAFLFETDSRFIAAKWQLESARYAANMTPIGHSGLDLYCLKDGKWQFVNVGKPLKDSTNNEHILINNMDNSLKQFMLYLPLYNTTTSIAVGVSTHAHIAIPRSPKIDPNKRIVIYGSSIVQGASASRPGMAYPAILQRELGVDVINLGFSGSAKMEKEVGEYVASVPADCYVLDCIPNPSPQEIEERIIPFIKQVRIKNPSTPIILVETVSRENGNFDLVLGKRVKQQNDNAKKGYDKLVKDGVKKIYYISSDELIGTDHEATTDGVHLSDLGFKRIANTIQKAILKALK</sequence>
<feature type="domain" description="SGNH hydrolase-type esterase" evidence="2">
    <location>
        <begin position="180"/>
        <end position="356"/>
    </location>
</feature>
<dbReference type="AlphaFoldDB" id="A0A653YT49"/>
<dbReference type="InterPro" id="IPR032740">
    <property type="entry name" value="GxDLY"/>
</dbReference>
<evidence type="ECO:0000256" key="1">
    <source>
        <dbReference type="SAM" id="SignalP"/>
    </source>
</evidence>
<dbReference type="Pfam" id="PF14607">
    <property type="entry name" value="GxDLY"/>
    <property type="match status" value="1"/>
</dbReference>
<feature type="signal peptide" evidence="1">
    <location>
        <begin position="1"/>
        <end position="22"/>
    </location>
</feature>
<protein>
    <submittedName>
        <fullName evidence="4">Hydrolase</fullName>
    </submittedName>
</protein>
<organism evidence="4 5">
    <name type="scientific">Sphingobacterium multivorum</name>
    <dbReference type="NCBI Taxonomy" id="28454"/>
    <lineage>
        <taxon>Bacteria</taxon>
        <taxon>Pseudomonadati</taxon>
        <taxon>Bacteroidota</taxon>
        <taxon>Sphingobacteriia</taxon>
        <taxon>Sphingobacteriales</taxon>
        <taxon>Sphingobacteriaceae</taxon>
        <taxon>Sphingobacterium</taxon>
    </lineage>
</organism>
<dbReference type="Gene3D" id="3.40.50.1110">
    <property type="entry name" value="SGNH hydrolase"/>
    <property type="match status" value="1"/>
</dbReference>
<evidence type="ECO:0000259" key="2">
    <source>
        <dbReference type="Pfam" id="PF14606"/>
    </source>
</evidence>
<evidence type="ECO:0000313" key="5">
    <source>
        <dbReference type="Proteomes" id="UP000432350"/>
    </source>
</evidence>
<feature type="domain" description="SGNH hydrolase-type esterase N-terminal" evidence="3">
    <location>
        <begin position="27"/>
        <end position="169"/>
    </location>
</feature>
<evidence type="ECO:0000259" key="3">
    <source>
        <dbReference type="Pfam" id="PF14607"/>
    </source>
</evidence>
<dbReference type="EMBL" id="CABWMV010000003">
    <property type="protein sequence ID" value="VXC45684.1"/>
    <property type="molecule type" value="Genomic_DNA"/>
</dbReference>
<dbReference type="InterPro" id="IPR051532">
    <property type="entry name" value="Ester_Hydrolysis_Enzymes"/>
</dbReference>
<dbReference type="Gene3D" id="2.60.120.260">
    <property type="entry name" value="Galactose-binding domain-like"/>
    <property type="match status" value="1"/>
</dbReference>
<evidence type="ECO:0000313" key="4">
    <source>
        <dbReference type="EMBL" id="VXC45684.1"/>
    </source>
</evidence>
<keyword evidence="1" id="KW-0732">Signal</keyword>
<dbReference type="Proteomes" id="UP000432350">
    <property type="component" value="Unassembled WGS sequence"/>
</dbReference>
<dbReference type="RefSeq" id="WP_115047402.1">
    <property type="nucleotide sequence ID" value="NZ_CP068086.1"/>
</dbReference>
<reference evidence="4 5" key="1">
    <citation type="submission" date="2019-10" db="EMBL/GenBank/DDBJ databases">
        <authorList>
            <person name="Karimi E."/>
        </authorList>
    </citation>
    <scope>NUCLEOTIDE SEQUENCE [LARGE SCALE GENOMIC DNA]</scope>
    <source>
        <strain evidence="4 5">Sphingobacterium sp. 8BC</strain>
    </source>
</reference>
<dbReference type="InterPro" id="IPR036514">
    <property type="entry name" value="SGNH_hydro_sf"/>
</dbReference>
<dbReference type="PANTHER" id="PTHR30383">
    <property type="entry name" value="THIOESTERASE 1/PROTEASE 1/LYSOPHOSPHOLIPASE L1"/>
    <property type="match status" value="1"/>
</dbReference>
<dbReference type="Pfam" id="PF14606">
    <property type="entry name" value="Lipase_GDSL_3"/>
    <property type="match status" value="1"/>
</dbReference>
<name>A0A653YT49_SPHMU</name>
<dbReference type="SUPFAM" id="SSF52266">
    <property type="entry name" value="SGNH hydrolase"/>
    <property type="match status" value="1"/>
</dbReference>